<name>A0A220U5H9_9BACI</name>
<gene>
    <name evidence="2" type="ORF">CFK37_14885</name>
</gene>
<dbReference type="Proteomes" id="UP000198312">
    <property type="component" value="Chromosome"/>
</dbReference>
<dbReference type="OrthoDB" id="2988195at2"/>
<proteinExistence type="predicted"/>
<protein>
    <recommendedName>
        <fullName evidence="4">DUF3149 domain-containing protein</fullName>
    </recommendedName>
</protein>
<keyword evidence="1" id="KW-0812">Transmembrane</keyword>
<keyword evidence="1" id="KW-0472">Membrane</keyword>
<reference evidence="2 3" key="1">
    <citation type="submission" date="2017-07" db="EMBL/GenBank/DDBJ databases">
        <title>Virgibacillus sp. LM2416.</title>
        <authorList>
            <person name="Tak E.J."/>
            <person name="Bae J.-W."/>
        </authorList>
    </citation>
    <scope>NUCLEOTIDE SEQUENCE [LARGE SCALE GENOMIC DNA]</scope>
    <source>
        <strain evidence="2 3">LM2416</strain>
    </source>
</reference>
<evidence type="ECO:0008006" key="4">
    <source>
        <dbReference type="Google" id="ProtNLM"/>
    </source>
</evidence>
<dbReference type="Pfam" id="PF09577">
    <property type="entry name" value="Spore_YpjB"/>
    <property type="match status" value="1"/>
</dbReference>
<accession>A0A220U5H9</accession>
<keyword evidence="1" id="KW-1133">Transmembrane helix</keyword>
<evidence type="ECO:0000313" key="2">
    <source>
        <dbReference type="EMBL" id="ASK63350.1"/>
    </source>
</evidence>
<evidence type="ECO:0000256" key="1">
    <source>
        <dbReference type="SAM" id="Phobius"/>
    </source>
</evidence>
<dbReference type="KEGG" id="vil:CFK37_14885"/>
<keyword evidence="3" id="KW-1185">Reference proteome</keyword>
<dbReference type="InterPro" id="IPR014231">
    <property type="entry name" value="Spore_YpjB"/>
</dbReference>
<evidence type="ECO:0000313" key="3">
    <source>
        <dbReference type="Proteomes" id="UP000198312"/>
    </source>
</evidence>
<feature type="transmembrane region" description="Helical" evidence="1">
    <location>
        <begin position="20"/>
        <end position="39"/>
    </location>
</feature>
<organism evidence="2 3">
    <name type="scientific">Virgibacillus phasianinus</name>
    <dbReference type="NCBI Taxonomy" id="2017483"/>
    <lineage>
        <taxon>Bacteria</taxon>
        <taxon>Bacillati</taxon>
        <taxon>Bacillota</taxon>
        <taxon>Bacilli</taxon>
        <taxon>Bacillales</taxon>
        <taxon>Bacillaceae</taxon>
        <taxon>Virgibacillus</taxon>
    </lineage>
</organism>
<sequence>MYNFTFLSIVNLIQDMTSLFWVITAVGGIIVFVLAYVSWVKYKNEKRRHDKSSNS</sequence>
<dbReference type="EMBL" id="CP022315">
    <property type="protein sequence ID" value="ASK63350.1"/>
    <property type="molecule type" value="Genomic_DNA"/>
</dbReference>
<dbReference type="AlphaFoldDB" id="A0A220U5H9"/>